<organism evidence="7 8">
    <name type="scientific">Mytilus coruscus</name>
    <name type="common">Sea mussel</name>
    <dbReference type="NCBI Taxonomy" id="42192"/>
    <lineage>
        <taxon>Eukaryota</taxon>
        <taxon>Metazoa</taxon>
        <taxon>Spiralia</taxon>
        <taxon>Lophotrochozoa</taxon>
        <taxon>Mollusca</taxon>
        <taxon>Bivalvia</taxon>
        <taxon>Autobranchia</taxon>
        <taxon>Pteriomorphia</taxon>
        <taxon>Mytilida</taxon>
        <taxon>Mytiloidea</taxon>
        <taxon>Mytilidae</taxon>
        <taxon>Mytilinae</taxon>
        <taxon>Mytilus</taxon>
    </lineage>
</organism>
<comment type="cofactor">
    <cofactor evidence="1">
        <name>pyridoxal 5'-phosphate</name>
        <dbReference type="ChEBI" id="CHEBI:597326"/>
    </cofactor>
</comment>
<evidence type="ECO:0000256" key="4">
    <source>
        <dbReference type="ARBA" id="ARBA00041766"/>
    </source>
</evidence>
<dbReference type="Pfam" id="PF00291">
    <property type="entry name" value="PALP"/>
    <property type="match status" value="1"/>
</dbReference>
<dbReference type="EMBL" id="CACVKT020009797">
    <property type="protein sequence ID" value="CAC5423514.1"/>
    <property type="molecule type" value="Genomic_DNA"/>
</dbReference>
<feature type="domain" description="Tryptophan synthase beta chain-like PALP" evidence="6">
    <location>
        <begin position="26"/>
        <end position="301"/>
    </location>
</feature>
<evidence type="ECO:0000256" key="5">
    <source>
        <dbReference type="ARBA" id="ARBA00042605"/>
    </source>
</evidence>
<name>A0A6J8ESF5_MYTCO</name>
<evidence type="ECO:0000256" key="3">
    <source>
        <dbReference type="ARBA" id="ARBA00023239"/>
    </source>
</evidence>
<dbReference type="GO" id="GO:0009097">
    <property type="term" value="P:isoleucine biosynthetic process"/>
    <property type="evidence" value="ECO:0007669"/>
    <property type="project" value="TreeGrafter"/>
</dbReference>
<dbReference type="PANTHER" id="PTHR48078:SF6">
    <property type="entry name" value="L-THREONINE DEHYDRATASE CATABOLIC TDCB"/>
    <property type="match status" value="1"/>
</dbReference>
<gene>
    <name evidence="7" type="ORF">MCOR_55509</name>
</gene>
<protein>
    <recommendedName>
        <fullName evidence="4">L-serine deaminase</fullName>
    </recommendedName>
    <alternativeName>
        <fullName evidence="5">L-threonine dehydratase</fullName>
    </alternativeName>
</protein>
<dbReference type="AlphaFoldDB" id="A0A6J8ESF5"/>
<dbReference type="GO" id="GO:0006565">
    <property type="term" value="P:L-serine catabolic process"/>
    <property type="evidence" value="ECO:0007669"/>
    <property type="project" value="TreeGrafter"/>
</dbReference>
<evidence type="ECO:0000256" key="1">
    <source>
        <dbReference type="ARBA" id="ARBA00001933"/>
    </source>
</evidence>
<accession>A0A6J8ESF5</accession>
<sequence>MTSVVGPVQLSDIQEAREYMKGKLQPIPLVQLREHKNIFLKLENLHPIGSFKLRGASNAIRKIPIETLELGICTASAGNFAQGLAWNAKSMGIICNVLVPSHAPLTKVSAVEKLGGIITKVQFDKWWEAIQTHSYEGMKGTFVHPVCEPDVVAGNGTIGLEIVDCIPDISNIIVPYGGGGLICGIAIAAKAHNPNIKVYACEVETACPLKASLQAGQPVDFPYQASFVDGMGGKSILPEMWPMVKSLVTDSIVVSLQEVADAVKLLSEGNHIRAEGAGAATVAAALKGVVGKGKTACIISGGNIDTDKYIQCLQGKVPA</sequence>
<dbReference type="InterPro" id="IPR050147">
    <property type="entry name" value="Ser/Thr_Dehydratase"/>
</dbReference>
<dbReference type="PANTHER" id="PTHR48078">
    <property type="entry name" value="THREONINE DEHYDRATASE, MITOCHONDRIAL-RELATED"/>
    <property type="match status" value="1"/>
</dbReference>
<evidence type="ECO:0000259" key="6">
    <source>
        <dbReference type="Pfam" id="PF00291"/>
    </source>
</evidence>
<proteinExistence type="predicted"/>
<dbReference type="SUPFAM" id="SSF53686">
    <property type="entry name" value="Tryptophan synthase beta subunit-like PLP-dependent enzymes"/>
    <property type="match status" value="1"/>
</dbReference>
<dbReference type="GO" id="GO:0003941">
    <property type="term" value="F:L-serine ammonia-lyase activity"/>
    <property type="evidence" value="ECO:0007669"/>
    <property type="project" value="TreeGrafter"/>
</dbReference>
<dbReference type="InterPro" id="IPR036052">
    <property type="entry name" value="TrpB-like_PALP_sf"/>
</dbReference>
<evidence type="ECO:0000313" key="8">
    <source>
        <dbReference type="Proteomes" id="UP000507470"/>
    </source>
</evidence>
<dbReference type="GO" id="GO:0006567">
    <property type="term" value="P:L-threonine catabolic process"/>
    <property type="evidence" value="ECO:0007669"/>
    <property type="project" value="TreeGrafter"/>
</dbReference>
<dbReference type="Proteomes" id="UP000507470">
    <property type="component" value="Unassembled WGS sequence"/>
</dbReference>
<dbReference type="InterPro" id="IPR001926">
    <property type="entry name" value="TrpB-like_PALP"/>
</dbReference>
<reference evidence="7 8" key="1">
    <citation type="submission" date="2020-06" db="EMBL/GenBank/DDBJ databases">
        <authorList>
            <person name="Li R."/>
            <person name="Bekaert M."/>
        </authorList>
    </citation>
    <scope>NUCLEOTIDE SEQUENCE [LARGE SCALE GENOMIC DNA]</scope>
    <source>
        <strain evidence="8">wild</strain>
    </source>
</reference>
<dbReference type="OrthoDB" id="4418812at2759"/>
<evidence type="ECO:0000313" key="7">
    <source>
        <dbReference type="EMBL" id="CAC5423514.1"/>
    </source>
</evidence>
<dbReference type="GO" id="GO:0004794">
    <property type="term" value="F:threonine deaminase activity"/>
    <property type="evidence" value="ECO:0007669"/>
    <property type="project" value="TreeGrafter"/>
</dbReference>
<evidence type="ECO:0000256" key="2">
    <source>
        <dbReference type="ARBA" id="ARBA00022898"/>
    </source>
</evidence>
<dbReference type="Gene3D" id="3.40.50.1100">
    <property type="match status" value="2"/>
</dbReference>
<keyword evidence="3 7" id="KW-0456">Lyase</keyword>
<keyword evidence="8" id="KW-1185">Reference proteome</keyword>
<keyword evidence="2" id="KW-0663">Pyridoxal phosphate</keyword>